<dbReference type="InterPro" id="IPR040873">
    <property type="entry name" value="SoPB_HTH"/>
</dbReference>
<name>A0ABU8W4V8_9BURK</name>
<dbReference type="CDD" id="cd16405">
    <property type="entry name" value="RepB_like_N"/>
    <property type="match status" value="1"/>
</dbReference>
<dbReference type="SMART" id="SM00470">
    <property type="entry name" value="ParB"/>
    <property type="match status" value="1"/>
</dbReference>
<dbReference type="Pfam" id="PF02195">
    <property type="entry name" value="ParB_N"/>
    <property type="match status" value="1"/>
</dbReference>
<dbReference type="InterPro" id="IPR050336">
    <property type="entry name" value="Chromosome_partition/occlusion"/>
</dbReference>
<accession>A0ABU8W4V8</accession>
<proteinExistence type="inferred from homology"/>
<protein>
    <submittedName>
        <fullName evidence="4">ParB/RepB/Spo0J family partition protein</fullName>
    </submittedName>
</protein>
<dbReference type="InterPro" id="IPR004437">
    <property type="entry name" value="ParB/RepB/Spo0J"/>
</dbReference>
<dbReference type="InterPro" id="IPR037972">
    <property type="entry name" value="RepB_N"/>
</dbReference>
<evidence type="ECO:0000256" key="2">
    <source>
        <dbReference type="SAM" id="Coils"/>
    </source>
</evidence>
<dbReference type="PANTHER" id="PTHR33375">
    <property type="entry name" value="CHROMOSOME-PARTITIONING PROTEIN PARB-RELATED"/>
    <property type="match status" value="1"/>
</dbReference>
<keyword evidence="5" id="KW-1185">Reference proteome</keyword>
<evidence type="ECO:0000313" key="5">
    <source>
        <dbReference type="Proteomes" id="UP001363010"/>
    </source>
</evidence>
<dbReference type="SUPFAM" id="SSF109709">
    <property type="entry name" value="KorB DNA-binding domain-like"/>
    <property type="match status" value="1"/>
</dbReference>
<feature type="domain" description="ParB-like N-terminal" evidence="3">
    <location>
        <begin position="86"/>
        <end position="181"/>
    </location>
</feature>
<dbReference type="InterPro" id="IPR003115">
    <property type="entry name" value="ParB_N"/>
</dbReference>
<evidence type="ECO:0000313" key="4">
    <source>
        <dbReference type="EMBL" id="MEJ8825104.1"/>
    </source>
</evidence>
<sequence length="349" mass="37917">MGLRDKASKIDFASLMAPATVVSGMEAKPPKTAPGAMMAHANDARSELLRENEELRVRAARTSELEAELAEAVDDLRGWDGAKPARLLDAAQIGRSRYANRHESSFLGEDFERLKREIMEAGGNVQPIKVRPTKSGEGVAYEIVFGHRRHEACRQLGLPVLAVVDNLDDRTLFVEMDRENRERADLSPWEQGVMYLKALDQGLFASNRQLATALGIDPSNLGKSLALAKLPDAVVAAFATPLDIQLRWAPLLNKAMEEDEAGLMKRATEMEAHRGPRGPKAVLAYLVEPAPGGAVAATVEPQTFMVNGKKAATLRFDAVGRASLHVHLPLSAAQQAALAQMAESFVRSI</sequence>
<evidence type="ECO:0000256" key="1">
    <source>
        <dbReference type="ARBA" id="ARBA00006295"/>
    </source>
</evidence>
<dbReference type="NCBIfam" id="TIGR00180">
    <property type="entry name" value="parB_part"/>
    <property type="match status" value="1"/>
</dbReference>
<comment type="similarity">
    <text evidence="1">Belongs to the ParB family.</text>
</comment>
<dbReference type="InterPro" id="IPR036086">
    <property type="entry name" value="ParB/Sulfiredoxin_sf"/>
</dbReference>
<dbReference type="Pfam" id="PF18090">
    <property type="entry name" value="SoPB_HTH"/>
    <property type="match status" value="1"/>
</dbReference>
<dbReference type="PANTHER" id="PTHR33375:SF1">
    <property type="entry name" value="CHROMOSOME-PARTITIONING PROTEIN PARB-RELATED"/>
    <property type="match status" value="1"/>
</dbReference>
<organism evidence="4 5">
    <name type="scientific">Variovorax humicola</name>
    <dbReference type="NCBI Taxonomy" id="1769758"/>
    <lineage>
        <taxon>Bacteria</taxon>
        <taxon>Pseudomonadati</taxon>
        <taxon>Pseudomonadota</taxon>
        <taxon>Betaproteobacteria</taxon>
        <taxon>Burkholderiales</taxon>
        <taxon>Comamonadaceae</taxon>
        <taxon>Variovorax</taxon>
    </lineage>
</organism>
<keyword evidence="2" id="KW-0175">Coiled coil</keyword>
<dbReference type="Gene3D" id="1.10.10.2830">
    <property type="match status" value="1"/>
</dbReference>
<reference evidence="4 5" key="1">
    <citation type="submission" date="2024-03" db="EMBL/GenBank/DDBJ databases">
        <title>Novel species of the genus Variovorax.</title>
        <authorList>
            <person name="Liu Q."/>
            <person name="Xin Y.-H."/>
        </authorList>
    </citation>
    <scope>NUCLEOTIDE SEQUENCE [LARGE SCALE GENOMIC DNA]</scope>
    <source>
        <strain evidence="4 5">KACC 18501</strain>
    </source>
</reference>
<dbReference type="EMBL" id="JBBKZV010000019">
    <property type="protein sequence ID" value="MEJ8825104.1"/>
    <property type="molecule type" value="Genomic_DNA"/>
</dbReference>
<dbReference type="RefSeq" id="WP_340366131.1">
    <property type="nucleotide sequence ID" value="NZ_JBBKZV010000019.1"/>
</dbReference>
<gene>
    <name evidence="4" type="ORF">WKW80_24260</name>
</gene>
<comment type="caution">
    <text evidence="4">The sequence shown here is derived from an EMBL/GenBank/DDBJ whole genome shotgun (WGS) entry which is preliminary data.</text>
</comment>
<evidence type="ECO:0000259" key="3">
    <source>
        <dbReference type="SMART" id="SM00470"/>
    </source>
</evidence>
<dbReference type="SUPFAM" id="SSF110849">
    <property type="entry name" value="ParB/Sulfiredoxin"/>
    <property type="match status" value="1"/>
</dbReference>
<feature type="coiled-coil region" evidence="2">
    <location>
        <begin position="38"/>
        <end position="65"/>
    </location>
</feature>
<dbReference type="Gene3D" id="3.90.1530.10">
    <property type="entry name" value="Conserved hypothetical protein from pyrococcus furiosus pfu- 392566-001, ParB domain"/>
    <property type="match status" value="1"/>
</dbReference>
<dbReference type="Proteomes" id="UP001363010">
    <property type="component" value="Unassembled WGS sequence"/>
</dbReference>